<comment type="subcellular location">
    <subcellularLocation>
        <location evidence="1">Membrane</location>
        <topology evidence="1">Multi-pass membrane protein</topology>
    </subcellularLocation>
</comment>
<proteinExistence type="predicted"/>
<dbReference type="STRING" id="6265.A0A0B2V4Z4"/>
<dbReference type="Proteomes" id="UP000031036">
    <property type="component" value="Unassembled WGS sequence"/>
</dbReference>
<dbReference type="GO" id="GO:0016020">
    <property type="term" value="C:membrane"/>
    <property type="evidence" value="ECO:0007669"/>
    <property type="project" value="UniProtKB-SubCell"/>
</dbReference>
<sequence length="159" mass="17778">MACARIVQRGTKGASSSVWFAMSLVEATDVVDGQFSYVHLYVVMISVPMLCFILYVAFQERCDLHFTWLEIATLAFWSVHVLFLFLLFTIPAAKLLEQSAEISTIAFRLYNGLMIEKQSVALISSVQFFATRVKAAPFSFTAGGFFTITRGTILTVSMF</sequence>
<dbReference type="InterPro" id="IPR013604">
    <property type="entry name" value="7TM_chemorcpt"/>
</dbReference>
<gene>
    <name evidence="6" type="primary">lite-1</name>
    <name evidence="6" type="ORF">Tcan_02013</name>
</gene>
<dbReference type="AlphaFoldDB" id="A0A0B2V4Z4"/>
<keyword evidence="7" id="KW-1185">Reference proteome</keyword>
<feature type="transmembrane region" description="Helical" evidence="5">
    <location>
        <begin position="68"/>
        <end position="90"/>
    </location>
</feature>
<evidence type="ECO:0000256" key="5">
    <source>
        <dbReference type="SAM" id="Phobius"/>
    </source>
</evidence>
<evidence type="ECO:0000256" key="3">
    <source>
        <dbReference type="ARBA" id="ARBA00022989"/>
    </source>
</evidence>
<dbReference type="GO" id="GO:0050909">
    <property type="term" value="P:sensory perception of taste"/>
    <property type="evidence" value="ECO:0007669"/>
    <property type="project" value="InterPro"/>
</dbReference>
<evidence type="ECO:0000313" key="6">
    <source>
        <dbReference type="EMBL" id="KHN76060.1"/>
    </source>
</evidence>
<name>A0A0B2V4Z4_TOXCA</name>
<keyword evidence="4 5" id="KW-0472">Membrane</keyword>
<keyword evidence="3 5" id="KW-1133">Transmembrane helix</keyword>
<feature type="transmembrane region" description="Helical" evidence="5">
    <location>
        <begin position="37"/>
        <end position="56"/>
    </location>
</feature>
<accession>A0A0B2V4Z4</accession>
<evidence type="ECO:0000256" key="4">
    <source>
        <dbReference type="ARBA" id="ARBA00023136"/>
    </source>
</evidence>
<protein>
    <submittedName>
        <fullName evidence="6">High-energy light unresponsive protein 1</fullName>
    </submittedName>
</protein>
<evidence type="ECO:0000256" key="1">
    <source>
        <dbReference type="ARBA" id="ARBA00004141"/>
    </source>
</evidence>
<comment type="caution">
    <text evidence="6">The sequence shown here is derived from an EMBL/GenBank/DDBJ whole genome shotgun (WGS) entry which is preliminary data.</text>
</comment>
<evidence type="ECO:0000313" key="7">
    <source>
        <dbReference type="Proteomes" id="UP000031036"/>
    </source>
</evidence>
<dbReference type="EMBL" id="JPKZ01002570">
    <property type="protein sequence ID" value="KHN76060.1"/>
    <property type="molecule type" value="Genomic_DNA"/>
</dbReference>
<dbReference type="OrthoDB" id="10623297at2759"/>
<evidence type="ECO:0000256" key="2">
    <source>
        <dbReference type="ARBA" id="ARBA00022692"/>
    </source>
</evidence>
<dbReference type="Pfam" id="PF08395">
    <property type="entry name" value="7tm_7"/>
    <property type="match status" value="1"/>
</dbReference>
<organism evidence="6 7">
    <name type="scientific">Toxocara canis</name>
    <name type="common">Canine roundworm</name>
    <dbReference type="NCBI Taxonomy" id="6265"/>
    <lineage>
        <taxon>Eukaryota</taxon>
        <taxon>Metazoa</taxon>
        <taxon>Ecdysozoa</taxon>
        <taxon>Nematoda</taxon>
        <taxon>Chromadorea</taxon>
        <taxon>Rhabditida</taxon>
        <taxon>Spirurina</taxon>
        <taxon>Ascaridomorpha</taxon>
        <taxon>Ascaridoidea</taxon>
        <taxon>Toxocaridae</taxon>
        <taxon>Toxocara</taxon>
    </lineage>
</organism>
<keyword evidence="2 5" id="KW-0812">Transmembrane</keyword>
<reference evidence="6 7" key="1">
    <citation type="submission" date="2014-11" db="EMBL/GenBank/DDBJ databases">
        <title>Genetic blueprint of the zoonotic pathogen Toxocara canis.</title>
        <authorList>
            <person name="Zhu X.-Q."/>
            <person name="Korhonen P.K."/>
            <person name="Cai H."/>
            <person name="Young N.D."/>
            <person name="Nejsum P."/>
            <person name="von Samson-Himmelstjerna G."/>
            <person name="Boag P.R."/>
            <person name="Tan P."/>
            <person name="Li Q."/>
            <person name="Min J."/>
            <person name="Yang Y."/>
            <person name="Wang X."/>
            <person name="Fang X."/>
            <person name="Hall R.S."/>
            <person name="Hofmann A."/>
            <person name="Sternberg P.W."/>
            <person name="Jex A.R."/>
            <person name="Gasser R.B."/>
        </authorList>
    </citation>
    <scope>NUCLEOTIDE SEQUENCE [LARGE SCALE GENOMIC DNA]</scope>
    <source>
        <strain evidence="6">PN_DK_2014</strain>
    </source>
</reference>